<dbReference type="Gene3D" id="1.20.140.160">
    <property type="match status" value="1"/>
</dbReference>
<dbReference type="AlphaFoldDB" id="A0A8J6NWP3"/>
<dbReference type="SUPFAM" id="SSF88659">
    <property type="entry name" value="Sigma3 and sigma4 domains of RNA polymerase sigma factors"/>
    <property type="match status" value="2"/>
</dbReference>
<evidence type="ECO:0000256" key="4">
    <source>
        <dbReference type="ARBA" id="ARBA00023163"/>
    </source>
</evidence>
<evidence type="ECO:0000313" key="7">
    <source>
        <dbReference type="Proteomes" id="UP000605201"/>
    </source>
</evidence>
<keyword evidence="3" id="KW-0238">DNA-binding</keyword>
<dbReference type="SUPFAM" id="SSF88946">
    <property type="entry name" value="Sigma2 domain of RNA polymerase sigma factors"/>
    <property type="match status" value="1"/>
</dbReference>
<dbReference type="InterPro" id="IPR013325">
    <property type="entry name" value="RNA_pol_sigma_r2"/>
</dbReference>
<dbReference type="InterPro" id="IPR013324">
    <property type="entry name" value="RNA_pol_sigma_r3/r4-like"/>
</dbReference>
<dbReference type="PROSITE" id="PS00715">
    <property type="entry name" value="SIGMA70_1"/>
    <property type="match status" value="1"/>
</dbReference>
<dbReference type="NCBIfam" id="TIGR02937">
    <property type="entry name" value="sigma70-ECF"/>
    <property type="match status" value="1"/>
</dbReference>
<dbReference type="PANTHER" id="PTHR30385:SF7">
    <property type="entry name" value="RNA POLYMERASE SIGMA FACTOR FLIA"/>
    <property type="match status" value="1"/>
</dbReference>
<dbReference type="GO" id="GO:0006352">
    <property type="term" value="P:DNA-templated transcription initiation"/>
    <property type="evidence" value="ECO:0007669"/>
    <property type="project" value="InterPro"/>
</dbReference>
<dbReference type="Proteomes" id="UP000605201">
    <property type="component" value="Unassembled WGS sequence"/>
</dbReference>
<sequence length="235" mass="27648">MVSKQHEKRNLTRRKLIDKYMPTVRRIVLQYNRKLPPKIDIDDLVSAGVLGLLRAMEKFDPEKGVNFASFANYHIKGSILDELRQWDHLTRGERKIAKRMEMTYLELEQKLKYQPTDEEVAQAMQLPLDKFYKHKALARLGFLSYEDHWDGEGAEDLLELIFHKELKLKLTRAISRLPKNERVVIDFCYFKGKPMKEAAKFLEVSEGRASQLHKQAMERLAKARRKLEHVDQPDS</sequence>
<dbReference type="PRINTS" id="PR00046">
    <property type="entry name" value="SIGMA70FCT"/>
</dbReference>
<evidence type="ECO:0000313" key="6">
    <source>
        <dbReference type="EMBL" id="MBC8431214.1"/>
    </source>
</evidence>
<proteinExistence type="predicted"/>
<accession>A0A8J6NWP3</accession>
<keyword evidence="1" id="KW-0805">Transcription regulation</keyword>
<dbReference type="CDD" id="cd06171">
    <property type="entry name" value="Sigma70_r4"/>
    <property type="match status" value="1"/>
</dbReference>
<dbReference type="PANTHER" id="PTHR30385">
    <property type="entry name" value="SIGMA FACTOR F FLAGELLAR"/>
    <property type="match status" value="1"/>
</dbReference>
<dbReference type="GO" id="GO:0003677">
    <property type="term" value="F:DNA binding"/>
    <property type="evidence" value="ECO:0007669"/>
    <property type="project" value="UniProtKB-KW"/>
</dbReference>
<evidence type="ECO:0000256" key="2">
    <source>
        <dbReference type="ARBA" id="ARBA00023082"/>
    </source>
</evidence>
<comment type="caution">
    <text evidence="6">The sequence shown here is derived from an EMBL/GenBank/DDBJ whole genome shotgun (WGS) entry which is preliminary data.</text>
</comment>
<dbReference type="InterPro" id="IPR007627">
    <property type="entry name" value="RNA_pol_sigma70_r2"/>
</dbReference>
<keyword evidence="4" id="KW-0804">Transcription</keyword>
<keyword evidence="2" id="KW-0731">Sigma factor</keyword>
<dbReference type="Pfam" id="PF04542">
    <property type="entry name" value="Sigma70_r2"/>
    <property type="match status" value="1"/>
</dbReference>
<feature type="domain" description="RNA polymerase sigma-70" evidence="5">
    <location>
        <begin position="43"/>
        <end position="56"/>
    </location>
</feature>
<dbReference type="InterPro" id="IPR007630">
    <property type="entry name" value="RNA_pol_sigma70_r4"/>
</dbReference>
<evidence type="ECO:0000256" key="3">
    <source>
        <dbReference type="ARBA" id="ARBA00023125"/>
    </source>
</evidence>
<dbReference type="InterPro" id="IPR014284">
    <property type="entry name" value="RNA_pol_sigma-70_dom"/>
</dbReference>
<dbReference type="InterPro" id="IPR000943">
    <property type="entry name" value="RNA_pol_sigma70"/>
</dbReference>
<name>A0A8J6NWP3_9BACT</name>
<reference evidence="6 7" key="1">
    <citation type="submission" date="2020-08" db="EMBL/GenBank/DDBJ databases">
        <title>Bridging the membrane lipid divide: bacteria of the FCB group superphylum have the potential to synthesize archaeal ether lipids.</title>
        <authorList>
            <person name="Villanueva L."/>
            <person name="Von Meijenfeldt F.A.B."/>
            <person name="Westbye A.B."/>
            <person name="Yadav S."/>
            <person name="Hopmans E.C."/>
            <person name="Dutilh B.E."/>
            <person name="Sinninghe Damste J.S."/>
        </authorList>
    </citation>
    <scope>NUCLEOTIDE SEQUENCE [LARGE SCALE GENOMIC DNA]</scope>
    <source>
        <strain evidence="6">NIOZ-UU17</strain>
    </source>
</reference>
<gene>
    <name evidence="6" type="ORF">H8D96_04775</name>
</gene>
<dbReference type="EMBL" id="JACNIG010000122">
    <property type="protein sequence ID" value="MBC8431214.1"/>
    <property type="molecule type" value="Genomic_DNA"/>
</dbReference>
<dbReference type="GO" id="GO:0016987">
    <property type="term" value="F:sigma factor activity"/>
    <property type="evidence" value="ECO:0007669"/>
    <property type="project" value="UniProtKB-KW"/>
</dbReference>
<organism evidence="6 7">
    <name type="scientific">Candidatus Desulfatibia vada</name>
    <dbReference type="NCBI Taxonomy" id="2841696"/>
    <lineage>
        <taxon>Bacteria</taxon>
        <taxon>Pseudomonadati</taxon>
        <taxon>Thermodesulfobacteriota</taxon>
        <taxon>Desulfobacteria</taxon>
        <taxon>Desulfobacterales</taxon>
        <taxon>Desulfobacterales incertae sedis</taxon>
        <taxon>Candidatus Desulfatibia</taxon>
    </lineage>
</organism>
<evidence type="ECO:0000256" key="1">
    <source>
        <dbReference type="ARBA" id="ARBA00023015"/>
    </source>
</evidence>
<protein>
    <submittedName>
        <fullName evidence="6">Sigma-70 family RNA polymerase sigma factor</fullName>
    </submittedName>
</protein>
<evidence type="ECO:0000259" key="5">
    <source>
        <dbReference type="PROSITE" id="PS00715"/>
    </source>
</evidence>
<dbReference type="Pfam" id="PF04545">
    <property type="entry name" value="Sigma70_r4"/>
    <property type="match status" value="1"/>
</dbReference>
<dbReference type="Gene3D" id="1.10.1740.10">
    <property type="match status" value="1"/>
</dbReference>